<feature type="non-terminal residue" evidence="2">
    <location>
        <position position="1"/>
    </location>
</feature>
<keyword evidence="3" id="KW-1185">Reference proteome</keyword>
<protein>
    <submittedName>
        <fullName evidence="2">Uncharacterized protein</fullName>
    </submittedName>
</protein>
<organism evidence="2 3">
    <name type="scientific">Triparma retinervis</name>
    <dbReference type="NCBI Taxonomy" id="2557542"/>
    <lineage>
        <taxon>Eukaryota</taxon>
        <taxon>Sar</taxon>
        <taxon>Stramenopiles</taxon>
        <taxon>Ochrophyta</taxon>
        <taxon>Bolidophyceae</taxon>
        <taxon>Parmales</taxon>
        <taxon>Triparmaceae</taxon>
        <taxon>Triparma</taxon>
    </lineage>
</organism>
<dbReference type="OrthoDB" id="10383400at2759"/>
<feature type="compositionally biased region" description="Acidic residues" evidence="1">
    <location>
        <begin position="235"/>
        <end position="252"/>
    </location>
</feature>
<feature type="compositionally biased region" description="Basic and acidic residues" evidence="1">
    <location>
        <begin position="193"/>
        <end position="234"/>
    </location>
</feature>
<dbReference type="EMBL" id="BRXZ01001378">
    <property type="protein sequence ID" value="GMH69707.1"/>
    <property type="molecule type" value="Genomic_DNA"/>
</dbReference>
<proteinExistence type="predicted"/>
<comment type="caution">
    <text evidence="2">The sequence shown here is derived from an EMBL/GenBank/DDBJ whole genome shotgun (WGS) entry which is preliminary data.</text>
</comment>
<sequence length="258" mass="29078">MGQAATKNVVNLRNRLTPTLEKALKKRDDFTAEQVVRHAKENEATAKRLNTKYTDPNALLTGFRRDEHEGTDNEEWLRVSQGLPAHAAPNEQPNQAMDPELLKFLESDLYVESTTRQGGLQQGRGKVRTEEEEEARPLPTSRTAPGPTLAPTLELGRIDGEQLRSILGIYHYGPDGGDAMRRSDIRKLGEIKRENYELERGERGRGEEGGGEDIRKQSRLDKAIQAREETKEVDGGEENEGKEELLWTEEEANEHIAK</sequence>
<reference evidence="2" key="1">
    <citation type="submission" date="2022-07" db="EMBL/GenBank/DDBJ databases">
        <title>Genome analysis of Parmales, a sister group of diatoms, reveals the evolutionary specialization of diatoms from phago-mixotrophs to photoautotrophs.</title>
        <authorList>
            <person name="Ban H."/>
            <person name="Sato S."/>
            <person name="Yoshikawa S."/>
            <person name="Kazumasa Y."/>
            <person name="Nakamura Y."/>
            <person name="Ichinomiya M."/>
            <person name="Saitoh K."/>
            <person name="Sato N."/>
            <person name="Blanc-Mathieu R."/>
            <person name="Endo H."/>
            <person name="Kuwata A."/>
            <person name="Ogata H."/>
        </authorList>
    </citation>
    <scope>NUCLEOTIDE SEQUENCE</scope>
</reference>
<accession>A0A9W7E8C4</accession>
<dbReference type="Proteomes" id="UP001165082">
    <property type="component" value="Unassembled WGS sequence"/>
</dbReference>
<evidence type="ECO:0000313" key="2">
    <source>
        <dbReference type="EMBL" id="GMH69707.1"/>
    </source>
</evidence>
<dbReference type="AlphaFoldDB" id="A0A9W7E8C4"/>
<evidence type="ECO:0000313" key="3">
    <source>
        <dbReference type="Proteomes" id="UP001165082"/>
    </source>
</evidence>
<gene>
    <name evidence="2" type="ORF">TrRE_jg4286</name>
</gene>
<name>A0A9W7E8C4_9STRA</name>
<feature type="region of interest" description="Disordered" evidence="1">
    <location>
        <begin position="193"/>
        <end position="258"/>
    </location>
</feature>
<evidence type="ECO:0000256" key="1">
    <source>
        <dbReference type="SAM" id="MobiDB-lite"/>
    </source>
</evidence>
<feature type="region of interest" description="Disordered" evidence="1">
    <location>
        <begin position="114"/>
        <end position="152"/>
    </location>
</feature>